<name>A0AAU9EFD4_9BACT</name>
<dbReference type="EMBL" id="AP028679">
    <property type="protein sequence ID" value="BEQ15495.1"/>
    <property type="molecule type" value="Genomic_DNA"/>
</dbReference>
<dbReference type="RefSeq" id="WP_338599948.1">
    <property type="nucleotide sequence ID" value="NZ_AP028679.1"/>
</dbReference>
<proteinExistence type="inferred from homology"/>
<dbReference type="InterPro" id="IPR055173">
    <property type="entry name" value="NrdR-like_N"/>
</dbReference>
<keyword evidence="8" id="KW-0862">Zinc</keyword>
<protein>
    <recommendedName>
        <fullName evidence="8">Transcriptional repressor NrdR</fullName>
    </recommendedName>
</protein>
<keyword evidence="8" id="KW-0479">Metal-binding</keyword>
<comment type="function">
    <text evidence="8">Negatively regulates transcription of bacterial ribonucleotide reductase nrd genes and operons by binding to NrdR-boxes.</text>
</comment>
<keyword evidence="6 8" id="KW-0238">DNA-binding</keyword>
<evidence type="ECO:0000256" key="5">
    <source>
        <dbReference type="ARBA" id="ARBA00023015"/>
    </source>
</evidence>
<keyword evidence="3 8" id="KW-0863">Zinc-finger</keyword>
<dbReference type="PANTHER" id="PTHR30455:SF2">
    <property type="entry name" value="TRANSCRIPTIONAL REPRESSOR NRDR"/>
    <property type="match status" value="1"/>
</dbReference>
<dbReference type="KEGG" id="dmp:FAK_25610"/>
<gene>
    <name evidence="8 10" type="primary">nrdR</name>
    <name evidence="10" type="ORF">FAK_25610</name>
</gene>
<evidence type="ECO:0000256" key="2">
    <source>
        <dbReference type="ARBA" id="ARBA00022741"/>
    </source>
</evidence>
<accession>A0AAU9EFD4</accession>
<dbReference type="GO" id="GO:0003677">
    <property type="term" value="F:DNA binding"/>
    <property type="evidence" value="ECO:0007669"/>
    <property type="project" value="UniProtKB-KW"/>
</dbReference>
<keyword evidence="4 8" id="KW-0067">ATP-binding</keyword>
<keyword evidence="1 8" id="KW-0678">Repressor</keyword>
<evidence type="ECO:0000256" key="7">
    <source>
        <dbReference type="ARBA" id="ARBA00023163"/>
    </source>
</evidence>
<dbReference type="InterPro" id="IPR003796">
    <property type="entry name" value="RNR_NrdR-like"/>
</dbReference>
<organism evidence="10 11">
    <name type="scientific">Desulfoferula mesophila</name>
    <dbReference type="NCBI Taxonomy" id="3058419"/>
    <lineage>
        <taxon>Bacteria</taxon>
        <taxon>Pseudomonadati</taxon>
        <taxon>Thermodesulfobacteriota</taxon>
        <taxon>Desulfarculia</taxon>
        <taxon>Desulfarculales</taxon>
        <taxon>Desulfarculaceae</taxon>
        <taxon>Desulfoferula</taxon>
    </lineage>
</organism>
<evidence type="ECO:0000259" key="9">
    <source>
        <dbReference type="PROSITE" id="PS51161"/>
    </source>
</evidence>
<dbReference type="InterPro" id="IPR005144">
    <property type="entry name" value="ATP-cone_dom"/>
</dbReference>
<reference evidence="11" key="1">
    <citation type="journal article" date="2023" name="Arch. Microbiol.">
        <title>Desulfoferula mesophilus gen. nov. sp. nov., a mesophilic sulfate-reducing bacterium isolated from a brackish lake sediment.</title>
        <authorList>
            <person name="Watanabe T."/>
            <person name="Yabe T."/>
            <person name="Tsuji J.M."/>
            <person name="Fukui M."/>
        </authorList>
    </citation>
    <scope>NUCLEOTIDE SEQUENCE [LARGE SCALE GENOMIC DNA]</scope>
    <source>
        <strain evidence="11">12FAK</strain>
    </source>
</reference>
<keyword evidence="11" id="KW-1185">Reference proteome</keyword>
<dbReference type="PROSITE" id="PS51161">
    <property type="entry name" value="ATP_CONE"/>
    <property type="match status" value="1"/>
</dbReference>
<evidence type="ECO:0000256" key="1">
    <source>
        <dbReference type="ARBA" id="ARBA00022491"/>
    </source>
</evidence>
<dbReference type="HAMAP" id="MF_00440">
    <property type="entry name" value="NrdR"/>
    <property type="match status" value="1"/>
</dbReference>
<dbReference type="NCBIfam" id="TIGR00244">
    <property type="entry name" value="transcriptional regulator NrdR"/>
    <property type="match status" value="1"/>
</dbReference>
<feature type="domain" description="ATP-cone" evidence="9">
    <location>
        <begin position="49"/>
        <end position="139"/>
    </location>
</feature>
<dbReference type="Proteomes" id="UP001366166">
    <property type="component" value="Chromosome"/>
</dbReference>
<dbReference type="Pfam" id="PF03477">
    <property type="entry name" value="ATP-cone"/>
    <property type="match status" value="1"/>
</dbReference>
<dbReference type="PANTHER" id="PTHR30455">
    <property type="entry name" value="TRANSCRIPTIONAL REPRESSOR NRDR"/>
    <property type="match status" value="1"/>
</dbReference>
<evidence type="ECO:0000256" key="4">
    <source>
        <dbReference type="ARBA" id="ARBA00022840"/>
    </source>
</evidence>
<keyword evidence="5 8" id="KW-0805">Transcription regulation</keyword>
<keyword evidence="2 8" id="KW-0547">Nucleotide-binding</keyword>
<dbReference type="GO" id="GO:0045892">
    <property type="term" value="P:negative regulation of DNA-templated transcription"/>
    <property type="evidence" value="ECO:0007669"/>
    <property type="project" value="UniProtKB-UniRule"/>
</dbReference>
<comment type="similarity">
    <text evidence="8">Belongs to the NrdR family.</text>
</comment>
<keyword evidence="7 8" id="KW-0804">Transcription</keyword>
<evidence type="ECO:0000256" key="3">
    <source>
        <dbReference type="ARBA" id="ARBA00022771"/>
    </source>
</evidence>
<evidence type="ECO:0000256" key="6">
    <source>
        <dbReference type="ARBA" id="ARBA00023125"/>
    </source>
</evidence>
<evidence type="ECO:0000256" key="8">
    <source>
        <dbReference type="HAMAP-Rule" id="MF_00440"/>
    </source>
</evidence>
<feature type="zinc finger region" evidence="8">
    <location>
        <begin position="3"/>
        <end position="34"/>
    </location>
</feature>
<dbReference type="Pfam" id="PF22811">
    <property type="entry name" value="Zn_ribbon_NrdR"/>
    <property type="match status" value="1"/>
</dbReference>
<dbReference type="AlphaFoldDB" id="A0AAU9EFD4"/>
<dbReference type="GO" id="GO:0008270">
    <property type="term" value="F:zinc ion binding"/>
    <property type="evidence" value="ECO:0007669"/>
    <property type="project" value="UniProtKB-UniRule"/>
</dbReference>
<comment type="cofactor">
    <cofactor evidence="8">
        <name>Zn(2+)</name>
        <dbReference type="ChEBI" id="CHEBI:29105"/>
    </cofactor>
    <text evidence="8">Binds 1 zinc ion.</text>
</comment>
<dbReference type="GO" id="GO:0005524">
    <property type="term" value="F:ATP binding"/>
    <property type="evidence" value="ECO:0007669"/>
    <property type="project" value="UniProtKB-UniRule"/>
</dbReference>
<evidence type="ECO:0000313" key="11">
    <source>
        <dbReference type="Proteomes" id="UP001366166"/>
    </source>
</evidence>
<sequence>MRCPFCGKLDNKVVDSRVSKDASVIRRRRQCLDCDQRFTTYERVEEMETYVVKKDGSREVFDRAKLKTGVLKALHKRPVSIEKVDAFLDNLETSFQERNLREIPVRELGEAVMNLLKELDDVAYVRFASVYREFRDVDELMREVKKLVAQREEN</sequence>
<evidence type="ECO:0000313" key="10">
    <source>
        <dbReference type="EMBL" id="BEQ15495.1"/>
    </source>
</evidence>